<evidence type="ECO:0000256" key="1">
    <source>
        <dbReference type="SAM" id="SignalP"/>
    </source>
</evidence>
<organism evidence="2 3">
    <name type="scientific">Araneus ventricosus</name>
    <name type="common">Orbweaver spider</name>
    <name type="synonym">Epeira ventricosa</name>
    <dbReference type="NCBI Taxonomy" id="182803"/>
    <lineage>
        <taxon>Eukaryota</taxon>
        <taxon>Metazoa</taxon>
        <taxon>Ecdysozoa</taxon>
        <taxon>Arthropoda</taxon>
        <taxon>Chelicerata</taxon>
        <taxon>Arachnida</taxon>
        <taxon>Araneae</taxon>
        <taxon>Araneomorphae</taxon>
        <taxon>Entelegynae</taxon>
        <taxon>Araneoidea</taxon>
        <taxon>Araneidae</taxon>
        <taxon>Araneus</taxon>
    </lineage>
</organism>
<feature type="signal peptide" evidence="1">
    <location>
        <begin position="1"/>
        <end position="19"/>
    </location>
</feature>
<accession>A0A4Y2BWZ3</accession>
<keyword evidence="3" id="KW-1185">Reference proteome</keyword>
<feature type="chain" id="PRO_5021414820" description="DUF19 domain-containing protein" evidence="1">
    <location>
        <begin position="20"/>
        <end position="238"/>
    </location>
</feature>
<keyword evidence="1" id="KW-0732">Signal</keyword>
<dbReference type="AlphaFoldDB" id="A0A4Y2BWZ3"/>
<evidence type="ECO:0008006" key="4">
    <source>
        <dbReference type="Google" id="ProtNLM"/>
    </source>
</evidence>
<protein>
    <recommendedName>
        <fullName evidence="4">DUF19 domain-containing protein</fullName>
    </recommendedName>
</protein>
<evidence type="ECO:0000313" key="3">
    <source>
        <dbReference type="Proteomes" id="UP000499080"/>
    </source>
</evidence>
<dbReference type="Proteomes" id="UP000499080">
    <property type="component" value="Unassembled WGS sequence"/>
</dbReference>
<name>A0A4Y2BWZ3_ARAVE</name>
<dbReference type="PANTHER" id="PTHR33964">
    <property type="entry name" value="RE45066P-RELATED"/>
    <property type="match status" value="1"/>
</dbReference>
<gene>
    <name evidence="2" type="ORF">AVEN_43752_1</name>
</gene>
<dbReference type="OrthoDB" id="6408127at2759"/>
<dbReference type="PANTHER" id="PTHR33964:SF1">
    <property type="entry name" value="RE45066P"/>
    <property type="match status" value="1"/>
</dbReference>
<dbReference type="EMBL" id="BGPR01000120">
    <property type="protein sequence ID" value="GBL96443.1"/>
    <property type="molecule type" value="Genomic_DNA"/>
</dbReference>
<evidence type="ECO:0000313" key="2">
    <source>
        <dbReference type="EMBL" id="GBL96443.1"/>
    </source>
</evidence>
<proteinExistence type="predicted"/>
<comment type="caution">
    <text evidence="2">The sequence shown here is derived from an EMBL/GenBank/DDBJ whole genome shotgun (WGS) entry which is preliminary data.</text>
</comment>
<sequence length="238" mass="26233">MKLVISNILFLALAGYALGAAVENCHFDRLTKCGDPLSAFRKEMGQSFPTTDDQVKKLCSNMDEALKCAEEFQNKCMTPLQLETMGFLAEGAQIVYKDFCTDGSQMRADYLKHAQCIDDASKTDEAKGYYTYVEAALEDLTEKPPSDRMPTTCCGYKWLDHKFNKMGKEKCGQEAVDAFKNVVEMVVSSLPNVLCSGFEPESKQCTAVLPPAGATPKGTIKNSHIAQTFASVYLPDLQ</sequence>
<reference evidence="2 3" key="1">
    <citation type="journal article" date="2019" name="Sci. Rep.">
        <title>Orb-weaving spider Araneus ventricosus genome elucidates the spidroin gene catalogue.</title>
        <authorList>
            <person name="Kono N."/>
            <person name="Nakamura H."/>
            <person name="Ohtoshi R."/>
            <person name="Moran D.A.P."/>
            <person name="Shinohara A."/>
            <person name="Yoshida Y."/>
            <person name="Fujiwara M."/>
            <person name="Mori M."/>
            <person name="Tomita M."/>
            <person name="Arakawa K."/>
        </authorList>
    </citation>
    <scope>NUCLEOTIDE SEQUENCE [LARGE SCALE GENOMIC DNA]</scope>
</reference>